<dbReference type="GO" id="GO:0045292">
    <property type="term" value="P:mRNA cis splicing, via spliceosome"/>
    <property type="evidence" value="ECO:0007669"/>
    <property type="project" value="InterPro"/>
</dbReference>
<dbReference type="GO" id="GO:0005686">
    <property type="term" value="C:U2 snRNP"/>
    <property type="evidence" value="ECO:0007669"/>
    <property type="project" value="TreeGrafter"/>
</dbReference>
<dbReference type="GO" id="GO:0071013">
    <property type="term" value="C:catalytic step 2 spliceosome"/>
    <property type="evidence" value="ECO:0007669"/>
    <property type="project" value="TreeGrafter"/>
</dbReference>
<evidence type="ECO:0000256" key="6">
    <source>
        <dbReference type="ARBA" id="ARBA00023242"/>
    </source>
</evidence>
<dbReference type="SUPFAM" id="SSF109905">
    <property type="entry name" value="Surp module (SWAP domain)"/>
    <property type="match status" value="2"/>
</dbReference>
<dbReference type="EMBL" id="SELW01000624">
    <property type="protein sequence ID" value="TID17599.1"/>
    <property type="molecule type" value="Genomic_DNA"/>
</dbReference>
<dbReference type="Gene3D" id="1.10.10.790">
    <property type="entry name" value="Surp module"/>
    <property type="match status" value="2"/>
</dbReference>
<evidence type="ECO:0000256" key="3">
    <source>
        <dbReference type="ARBA" id="ARBA00022728"/>
    </source>
</evidence>
<dbReference type="GO" id="GO:0071004">
    <property type="term" value="C:U2-type prespliceosome"/>
    <property type="evidence" value="ECO:0007669"/>
    <property type="project" value="TreeGrafter"/>
</dbReference>
<accession>A0A4T0WYC2</accession>
<evidence type="ECO:0000256" key="5">
    <source>
        <dbReference type="ARBA" id="ARBA00023187"/>
    </source>
</evidence>
<dbReference type="GO" id="GO:0003723">
    <property type="term" value="F:RNA binding"/>
    <property type="evidence" value="ECO:0007669"/>
    <property type="project" value="InterPro"/>
</dbReference>
<evidence type="ECO:0000256" key="2">
    <source>
        <dbReference type="ARBA" id="ARBA00022664"/>
    </source>
</evidence>
<gene>
    <name evidence="9" type="ORF">CANINC_003965</name>
</gene>
<dbReference type="PANTHER" id="PTHR15316:SF1">
    <property type="entry name" value="SPLICING FACTOR 3A SUBUNIT 1"/>
    <property type="match status" value="1"/>
</dbReference>
<dbReference type="InterPro" id="IPR022030">
    <property type="entry name" value="SF3A1_dom"/>
</dbReference>
<dbReference type="GO" id="GO:0000381">
    <property type="term" value="P:regulation of alternative mRNA splicing, via spliceosome"/>
    <property type="evidence" value="ECO:0007669"/>
    <property type="project" value="TreeGrafter"/>
</dbReference>
<evidence type="ECO:0000256" key="7">
    <source>
        <dbReference type="SAM" id="MobiDB-lite"/>
    </source>
</evidence>
<keyword evidence="5" id="KW-0508">mRNA splicing</keyword>
<reference evidence="9 10" key="1">
    <citation type="journal article" date="2019" name="Front. Genet.">
        <title>Whole-Genome Sequencing of the Opportunistic Yeast Pathogen Candida inconspicua Uncovers Its Hybrid Origin.</title>
        <authorList>
            <person name="Mixao V."/>
            <person name="Hansen A.P."/>
            <person name="Saus E."/>
            <person name="Boekhout T."/>
            <person name="Lass-Florl C."/>
            <person name="Gabaldon T."/>
        </authorList>
    </citation>
    <scope>NUCLEOTIDE SEQUENCE [LARGE SCALE GENOMIC DNA]</scope>
    <source>
        <strain evidence="9 10">CBS 180</strain>
    </source>
</reference>
<comment type="subcellular location">
    <subcellularLocation>
        <location evidence="1">Nucleus</location>
    </subcellularLocation>
</comment>
<feature type="region of interest" description="Disordered" evidence="7">
    <location>
        <begin position="274"/>
        <end position="347"/>
    </location>
</feature>
<dbReference type="SMART" id="SM00648">
    <property type="entry name" value="SWAP"/>
    <property type="match status" value="2"/>
</dbReference>
<feature type="domain" description="SURP motif" evidence="8">
    <location>
        <begin position="110"/>
        <end position="156"/>
    </location>
</feature>
<evidence type="ECO:0000313" key="10">
    <source>
        <dbReference type="Proteomes" id="UP000307173"/>
    </source>
</evidence>
<evidence type="ECO:0000256" key="1">
    <source>
        <dbReference type="ARBA" id="ARBA00004123"/>
    </source>
</evidence>
<dbReference type="InterPro" id="IPR045146">
    <property type="entry name" value="SF3A1"/>
</dbReference>
<dbReference type="Pfam" id="PF12230">
    <property type="entry name" value="PRP21_like_P"/>
    <property type="match status" value="1"/>
</dbReference>
<feature type="domain" description="SURP motif" evidence="8">
    <location>
        <begin position="1"/>
        <end position="41"/>
    </location>
</feature>
<feature type="non-terminal residue" evidence="9">
    <location>
        <position position="1"/>
    </location>
</feature>
<dbReference type="Pfam" id="PF01805">
    <property type="entry name" value="Surp"/>
    <property type="match status" value="2"/>
</dbReference>
<dbReference type="STRING" id="52247.A0A4T0WYC2"/>
<sequence length="436" mass="50684">GKTATYVSKNGVLFENKIKAKESQNPKFVFLNSDDPYHQYYQYVLSYLQQYGNLPEIEQSENSTTAPIDLNKELAEKEPLIAPEPYKFIKTENNLLVYDEDRISYVDLKIIKLVAQFIVINGDKVRKEFEEYVLNDSKFSSQFQFLQPKHSLHSVFEKYLNVYDLLWNKKDDVLKLYQNEVDLKNFLNSCFNKAEYLEKESEDTSKIEEAKLLEKMQKESIDWDDFELAETIEFTDFDEVAELGRPFQKADLEYRSLVEKTKSLFDEMIEIDQTSDAEAEAETEAGIENEVEGDDDEDGVPTYTGDASSESDSEDKETNVQHDSDTKVTKLGPKGMKIRAAGESRSLKRKLESNNTDELIDPVTKERLLRCPITNQYIMESKFSNHISTLLRDPRYAEEKKKYESKFKYGTNLSTAQVYENIQKLFNNNNNNKRRS</sequence>
<feature type="compositionally biased region" description="Basic and acidic residues" evidence="7">
    <location>
        <begin position="316"/>
        <end position="328"/>
    </location>
</feature>
<dbReference type="InterPro" id="IPR000061">
    <property type="entry name" value="Surp"/>
</dbReference>
<name>A0A4T0WYC2_9ASCO</name>
<protein>
    <recommendedName>
        <fullName evidence="8">SURP motif domain-containing protein</fullName>
    </recommendedName>
</protein>
<evidence type="ECO:0000313" key="9">
    <source>
        <dbReference type="EMBL" id="TID17599.1"/>
    </source>
</evidence>
<evidence type="ECO:0000256" key="4">
    <source>
        <dbReference type="ARBA" id="ARBA00022737"/>
    </source>
</evidence>
<keyword evidence="4" id="KW-0677">Repeat</keyword>
<dbReference type="Proteomes" id="UP000307173">
    <property type="component" value="Unassembled WGS sequence"/>
</dbReference>
<organism evidence="9 10">
    <name type="scientific">Pichia inconspicua</name>
    <dbReference type="NCBI Taxonomy" id="52247"/>
    <lineage>
        <taxon>Eukaryota</taxon>
        <taxon>Fungi</taxon>
        <taxon>Dikarya</taxon>
        <taxon>Ascomycota</taxon>
        <taxon>Saccharomycotina</taxon>
        <taxon>Pichiomycetes</taxon>
        <taxon>Pichiales</taxon>
        <taxon>Pichiaceae</taxon>
        <taxon>Pichia</taxon>
    </lineage>
</organism>
<evidence type="ECO:0000259" key="8">
    <source>
        <dbReference type="PROSITE" id="PS50128"/>
    </source>
</evidence>
<feature type="compositionally biased region" description="Acidic residues" evidence="7">
    <location>
        <begin position="274"/>
        <end position="299"/>
    </location>
</feature>
<keyword evidence="3" id="KW-0747">Spliceosome</keyword>
<dbReference type="PROSITE" id="PS50128">
    <property type="entry name" value="SURP"/>
    <property type="match status" value="2"/>
</dbReference>
<dbReference type="PANTHER" id="PTHR15316">
    <property type="entry name" value="SPLICEOSOME ASSOCIATED PROTEIN 114/SWAP SPLICING FACTOR-RELATED"/>
    <property type="match status" value="1"/>
</dbReference>
<keyword evidence="6" id="KW-0539">Nucleus</keyword>
<dbReference type="AlphaFoldDB" id="A0A4T0WYC2"/>
<keyword evidence="10" id="KW-1185">Reference proteome</keyword>
<dbReference type="OrthoDB" id="447637at2759"/>
<comment type="caution">
    <text evidence="9">The sequence shown here is derived from an EMBL/GenBank/DDBJ whole genome shotgun (WGS) entry which is preliminary data.</text>
</comment>
<keyword evidence="2" id="KW-0507">mRNA processing</keyword>
<proteinExistence type="predicted"/>
<dbReference type="InterPro" id="IPR035967">
    <property type="entry name" value="SWAP/Surp_sf"/>
</dbReference>